<comment type="caution">
    <text evidence="1">The sequence shown here is derived from an EMBL/GenBank/DDBJ whole genome shotgun (WGS) entry which is preliminary data.</text>
</comment>
<dbReference type="Proteomes" id="UP001162162">
    <property type="component" value="Unassembled WGS sequence"/>
</dbReference>
<keyword evidence="2" id="KW-1185">Reference proteome</keyword>
<dbReference type="PANTHER" id="PTHR47326">
    <property type="entry name" value="TRANSPOSABLE ELEMENT TC3 TRANSPOSASE-LIKE PROTEIN"/>
    <property type="match status" value="1"/>
</dbReference>
<name>A0AAV8X3S1_9CUCU</name>
<dbReference type="PANTHER" id="PTHR47326:SF1">
    <property type="entry name" value="HTH PSQ-TYPE DOMAIN-CONTAINING PROTEIN"/>
    <property type="match status" value="1"/>
</dbReference>
<proteinExistence type="predicted"/>
<reference evidence="1" key="1">
    <citation type="journal article" date="2023" name="Insect Mol. Biol.">
        <title>Genome sequencing provides insights into the evolution of gene families encoding plant cell wall-degrading enzymes in longhorned beetles.</title>
        <authorList>
            <person name="Shin N.R."/>
            <person name="Okamura Y."/>
            <person name="Kirsch R."/>
            <person name="Pauchet Y."/>
        </authorList>
    </citation>
    <scope>NUCLEOTIDE SEQUENCE</scope>
    <source>
        <strain evidence="1">AMC_N1</strain>
    </source>
</reference>
<dbReference type="GO" id="GO:0003676">
    <property type="term" value="F:nucleic acid binding"/>
    <property type="evidence" value="ECO:0007669"/>
    <property type="project" value="InterPro"/>
</dbReference>
<organism evidence="1 2">
    <name type="scientific">Aromia moschata</name>
    <dbReference type="NCBI Taxonomy" id="1265417"/>
    <lineage>
        <taxon>Eukaryota</taxon>
        <taxon>Metazoa</taxon>
        <taxon>Ecdysozoa</taxon>
        <taxon>Arthropoda</taxon>
        <taxon>Hexapoda</taxon>
        <taxon>Insecta</taxon>
        <taxon>Pterygota</taxon>
        <taxon>Neoptera</taxon>
        <taxon>Endopterygota</taxon>
        <taxon>Coleoptera</taxon>
        <taxon>Polyphaga</taxon>
        <taxon>Cucujiformia</taxon>
        <taxon>Chrysomeloidea</taxon>
        <taxon>Cerambycidae</taxon>
        <taxon>Cerambycinae</taxon>
        <taxon>Callichromatini</taxon>
        <taxon>Aromia</taxon>
    </lineage>
</organism>
<protein>
    <submittedName>
        <fullName evidence="1">Uncharacterized protein</fullName>
    </submittedName>
</protein>
<sequence>MEQDNKEVRTVRRYLDETFLVWIGRGSTVPWPARSPDLTPLDFFVWGFYKTLVESKSETHDRIPTVNGLIFIILLQPDTHRHVCVWLSICTRMCVHIECLLPQRMLEMVTASIEDV</sequence>
<evidence type="ECO:0000313" key="1">
    <source>
        <dbReference type="EMBL" id="KAJ8933180.1"/>
    </source>
</evidence>
<dbReference type="InterPro" id="IPR036397">
    <property type="entry name" value="RNaseH_sf"/>
</dbReference>
<dbReference type="AlphaFoldDB" id="A0AAV8X3S1"/>
<evidence type="ECO:0000313" key="2">
    <source>
        <dbReference type="Proteomes" id="UP001162162"/>
    </source>
</evidence>
<dbReference type="Gene3D" id="3.30.420.10">
    <property type="entry name" value="Ribonuclease H-like superfamily/Ribonuclease H"/>
    <property type="match status" value="1"/>
</dbReference>
<dbReference type="EMBL" id="JAPWTK010001277">
    <property type="protein sequence ID" value="KAJ8933180.1"/>
    <property type="molecule type" value="Genomic_DNA"/>
</dbReference>
<accession>A0AAV8X3S1</accession>
<gene>
    <name evidence="1" type="ORF">NQ318_006474</name>
</gene>